<dbReference type="HOGENOM" id="CLU_3050480_0_0_1"/>
<gene>
    <name evidence="1" type="ORF">M7I_0259</name>
</gene>
<dbReference type="EMBL" id="AGUE01000006">
    <property type="protein sequence ID" value="EHL03617.1"/>
    <property type="molecule type" value="Genomic_DNA"/>
</dbReference>
<accession>H0ECW3</accession>
<keyword evidence="2" id="KW-1185">Reference proteome</keyword>
<name>H0ECW3_GLAL7</name>
<dbReference type="AlphaFoldDB" id="H0ECW3"/>
<reference evidence="1 2" key="1">
    <citation type="journal article" date="2012" name="Eukaryot. Cell">
        <title>Genome sequence of the fungus Glarea lozoyensis: the first genome sequence of a species from the Helotiaceae family.</title>
        <authorList>
            <person name="Youssar L."/>
            <person name="Gruening B.A."/>
            <person name="Erxleben A."/>
            <person name="Guenther S."/>
            <person name="Huettel W."/>
        </authorList>
    </citation>
    <scope>NUCLEOTIDE SEQUENCE [LARGE SCALE GENOMIC DNA]</scope>
    <source>
        <strain evidence="2">ATCC 74030 / MF5533</strain>
    </source>
</reference>
<proteinExistence type="predicted"/>
<evidence type="ECO:0000313" key="2">
    <source>
        <dbReference type="Proteomes" id="UP000005446"/>
    </source>
</evidence>
<dbReference type="InParanoid" id="H0ECW3"/>
<comment type="caution">
    <text evidence="1">The sequence shown here is derived from an EMBL/GenBank/DDBJ whole genome shotgun (WGS) entry which is preliminary data.</text>
</comment>
<organism evidence="1 2">
    <name type="scientific">Glarea lozoyensis (strain ATCC 74030 / MF5533)</name>
    <dbReference type="NCBI Taxonomy" id="1104152"/>
    <lineage>
        <taxon>Eukaryota</taxon>
        <taxon>Fungi</taxon>
        <taxon>Dikarya</taxon>
        <taxon>Ascomycota</taxon>
        <taxon>Pezizomycotina</taxon>
        <taxon>Leotiomycetes</taxon>
        <taxon>Helotiales</taxon>
        <taxon>Helotiaceae</taxon>
        <taxon>Glarea</taxon>
    </lineage>
</organism>
<evidence type="ECO:0000313" key="1">
    <source>
        <dbReference type="EMBL" id="EHL03617.1"/>
    </source>
</evidence>
<protein>
    <submittedName>
        <fullName evidence="1">Uncharacterized protein</fullName>
    </submittedName>
</protein>
<sequence length="54" mass="5859">MFMRAGPEVDARAEAAMGWVRDLVRVVVRVVIAEKGMPPISRAPRPSVVKTAAL</sequence>
<dbReference type="Proteomes" id="UP000005446">
    <property type="component" value="Unassembled WGS sequence"/>
</dbReference>